<reference evidence="1" key="2">
    <citation type="journal article" date="2015" name="Fish Shellfish Immunol.">
        <title>Early steps in the European eel (Anguilla anguilla)-Vibrio vulnificus interaction in the gills: Role of the RtxA13 toxin.</title>
        <authorList>
            <person name="Callol A."/>
            <person name="Pajuelo D."/>
            <person name="Ebbesson L."/>
            <person name="Teles M."/>
            <person name="MacKenzie S."/>
            <person name="Amaro C."/>
        </authorList>
    </citation>
    <scope>NUCLEOTIDE SEQUENCE</scope>
</reference>
<accession>A0A0E9T789</accession>
<reference evidence="1" key="1">
    <citation type="submission" date="2014-11" db="EMBL/GenBank/DDBJ databases">
        <authorList>
            <person name="Amaro Gonzalez C."/>
        </authorList>
    </citation>
    <scope>NUCLEOTIDE SEQUENCE</scope>
</reference>
<organism evidence="1">
    <name type="scientific">Anguilla anguilla</name>
    <name type="common">European freshwater eel</name>
    <name type="synonym">Muraena anguilla</name>
    <dbReference type="NCBI Taxonomy" id="7936"/>
    <lineage>
        <taxon>Eukaryota</taxon>
        <taxon>Metazoa</taxon>
        <taxon>Chordata</taxon>
        <taxon>Craniata</taxon>
        <taxon>Vertebrata</taxon>
        <taxon>Euteleostomi</taxon>
        <taxon>Actinopterygii</taxon>
        <taxon>Neopterygii</taxon>
        <taxon>Teleostei</taxon>
        <taxon>Anguilliformes</taxon>
        <taxon>Anguillidae</taxon>
        <taxon>Anguilla</taxon>
    </lineage>
</organism>
<dbReference type="AlphaFoldDB" id="A0A0E9T789"/>
<name>A0A0E9T789_ANGAN</name>
<proteinExistence type="predicted"/>
<protein>
    <submittedName>
        <fullName evidence="1">Uncharacterized protein</fullName>
    </submittedName>
</protein>
<sequence length="39" mass="4322">MSLITVSTVLRRLKLSSQLMMAGLGRPKYSGRGRFALIL</sequence>
<dbReference type="EMBL" id="GBXM01059949">
    <property type="protein sequence ID" value="JAH48628.1"/>
    <property type="molecule type" value="Transcribed_RNA"/>
</dbReference>
<evidence type="ECO:0000313" key="1">
    <source>
        <dbReference type="EMBL" id="JAH48628.1"/>
    </source>
</evidence>